<accession>A0A6M6JLL4</accession>
<dbReference type="Gene3D" id="3.40.50.11780">
    <property type="match status" value="2"/>
</dbReference>
<dbReference type="AlphaFoldDB" id="A0A6M6JLL4"/>
<dbReference type="KEGG" id="pbro:HOP40_20890"/>
<feature type="compositionally biased region" description="Gly residues" evidence="2">
    <location>
        <begin position="102"/>
        <end position="141"/>
    </location>
</feature>
<gene>
    <name evidence="5" type="ORF">HOP40_20890</name>
</gene>
<evidence type="ECO:0000259" key="3">
    <source>
        <dbReference type="Pfam" id="PF04984"/>
    </source>
</evidence>
<dbReference type="Pfam" id="PF17482">
    <property type="entry name" value="Phage_sheath_1C"/>
    <property type="match status" value="1"/>
</dbReference>
<dbReference type="EMBL" id="CP053564">
    <property type="protein sequence ID" value="QJY47950.1"/>
    <property type="molecule type" value="Genomic_DNA"/>
</dbReference>
<evidence type="ECO:0000259" key="4">
    <source>
        <dbReference type="Pfam" id="PF17482"/>
    </source>
</evidence>
<comment type="similarity">
    <text evidence="1">Belongs to the myoviridae tail sheath protein family.</text>
</comment>
<dbReference type="Proteomes" id="UP000505377">
    <property type="component" value="Chromosome"/>
</dbReference>
<feature type="domain" description="Tail sheath protein subtilisin-like" evidence="3">
    <location>
        <begin position="283"/>
        <end position="449"/>
    </location>
</feature>
<dbReference type="Pfam" id="PF04984">
    <property type="entry name" value="Phage_sheath_1"/>
    <property type="match status" value="1"/>
</dbReference>
<reference evidence="5 6" key="1">
    <citation type="submission" date="2020-05" db="EMBL/GenBank/DDBJ databases">
        <authorList>
            <person name="Mo P."/>
        </authorList>
    </citation>
    <scope>NUCLEOTIDE SEQUENCE [LARGE SCALE GENOMIC DNA]</scope>
    <source>
        <strain evidence="5 6">Gen01</strain>
    </source>
</reference>
<name>A0A6M6JLL4_9PSEU</name>
<evidence type="ECO:0000256" key="1">
    <source>
        <dbReference type="ARBA" id="ARBA00008005"/>
    </source>
</evidence>
<dbReference type="InterPro" id="IPR052042">
    <property type="entry name" value="Tail_sheath_structural"/>
</dbReference>
<feature type="domain" description="Tail sheath protein C-terminal" evidence="4">
    <location>
        <begin position="458"/>
        <end position="561"/>
    </location>
</feature>
<protein>
    <submittedName>
        <fullName evidence="5">Phage tail sheath family protein</fullName>
    </submittedName>
</protein>
<organism evidence="5 6">
    <name type="scientific">Pseudonocardia broussonetiae</name>
    <dbReference type="NCBI Taxonomy" id="2736640"/>
    <lineage>
        <taxon>Bacteria</taxon>
        <taxon>Bacillati</taxon>
        <taxon>Actinomycetota</taxon>
        <taxon>Actinomycetes</taxon>
        <taxon>Pseudonocardiales</taxon>
        <taxon>Pseudonocardiaceae</taxon>
        <taxon>Pseudonocardia</taxon>
    </lineage>
</organism>
<evidence type="ECO:0000313" key="5">
    <source>
        <dbReference type="EMBL" id="QJY47950.1"/>
    </source>
</evidence>
<dbReference type="InterPro" id="IPR020287">
    <property type="entry name" value="Tail_sheath_C"/>
</dbReference>
<dbReference type="InterPro" id="IPR035089">
    <property type="entry name" value="Phage_sheath_subtilisin"/>
</dbReference>
<evidence type="ECO:0000313" key="6">
    <source>
        <dbReference type="Proteomes" id="UP000505377"/>
    </source>
</evidence>
<sequence length="569" mass="59781">MPGNYRAPGVYVEELPSGVRPVVGVSTSTAAFVDVFARGDANRAIRIAGPGDFEREFGGTFRFSEASYAINQFFLNGGSTAFVVRVLPDGAQSASVDLPLEGTGGTSGSTSGGGASGGGASGGASGGTSGASGGGASGGAPGLTAHARNEGEWANGLMVGVQHPAASNPPAFDLVVGRKVTVGGRERVAVLEVFRGLTVDQDHSRYVRTVIERGSSLIRIDEGIGGRPGPTVGTGSDVARSRDAHDFRELTNGRDGDVPSSVEDAALATRLVGNPALGTGMWALDSIAPEIFNILCVPAMAVLTDAGRTTVLAAAQDFCQDRRAMLLIDPPRTHDDATTTSALSGLMNDYAENLDPHPNTAAYFPRLTIPDPLGGERRVGPSGTVAGIWARFDGRHGVWRAPAGTEATLLGANTVLTMNESVSEQFNPVGVNVLRTFPIFNDVVWGARTRVGADLLADQWKYVPVRRTALFIEESLRQGLQWVVFQPNDHALWAQIRLNVGSFMQRLFRLGAFAGISAREAYLVKCDADTTTADDVSIGVVNIVVGFQPLIPAEFVVIKIQQLTRPPEA</sequence>
<dbReference type="PANTHER" id="PTHR35861">
    <property type="match status" value="1"/>
</dbReference>
<keyword evidence="6" id="KW-1185">Reference proteome</keyword>
<dbReference type="PANTHER" id="PTHR35861:SF1">
    <property type="entry name" value="PHAGE TAIL SHEATH PROTEIN"/>
    <property type="match status" value="1"/>
</dbReference>
<feature type="region of interest" description="Disordered" evidence="2">
    <location>
        <begin position="97"/>
        <end position="146"/>
    </location>
</feature>
<evidence type="ECO:0000256" key="2">
    <source>
        <dbReference type="SAM" id="MobiDB-lite"/>
    </source>
</evidence>
<proteinExistence type="inferred from homology"/>